<dbReference type="GO" id="GO:0000155">
    <property type="term" value="F:phosphorelay sensor kinase activity"/>
    <property type="evidence" value="ECO:0007669"/>
    <property type="project" value="InterPro"/>
</dbReference>
<accession>A0A2W7INA2</accession>
<dbReference type="PROSITE" id="PS50109">
    <property type="entry name" value="HIS_KIN"/>
    <property type="match status" value="1"/>
</dbReference>
<dbReference type="Gene3D" id="3.30.565.10">
    <property type="entry name" value="Histidine kinase-like ATPase, C-terminal domain"/>
    <property type="match status" value="1"/>
</dbReference>
<feature type="domain" description="PAS" evidence="12">
    <location>
        <begin position="143"/>
        <end position="197"/>
    </location>
</feature>
<dbReference type="PRINTS" id="PR00344">
    <property type="entry name" value="BCTRLSENSOR"/>
</dbReference>
<dbReference type="Gene3D" id="3.30.450.20">
    <property type="entry name" value="PAS domain"/>
    <property type="match status" value="2"/>
</dbReference>
<proteinExistence type="predicted"/>
<dbReference type="SUPFAM" id="SSF55874">
    <property type="entry name" value="ATPase domain of HSP90 chaperone/DNA topoisomerase II/histidine kinase"/>
    <property type="match status" value="1"/>
</dbReference>
<dbReference type="InterPro" id="IPR000700">
    <property type="entry name" value="PAS-assoc_C"/>
</dbReference>
<dbReference type="SMART" id="SM00387">
    <property type="entry name" value="HATPase_c"/>
    <property type="match status" value="1"/>
</dbReference>
<protein>
    <recommendedName>
        <fullName evidence="10">Sensor protein FixL</fullName>
        <ecNumber evidence="2">2.7.13.3</ecNumber>
    </recommendedName>
</protein>
<evidence type="ECO:0000259" key="11">
    <source>
        <dbReference type="PROSITE" id="PS50109"/>
    </source>
</evidence>
<name>A0A2W7INA2_9PROT</name>
<dbReference type="SMART" id="SM00388">
    <property type="entry name" value="HisKA"/>
    <property type="match status" value="1"/>
</dbReference>
<dbReference type="InterPro" id="IPR036097">
    <property type="entry name" value="HisK_dim/P_sf"/>
</dbReference>
<dbReference type="InterPro" id="IPR005467">
    <property type="entry name" value="His_kinase_dom"/>
</dbReference>
<dbReference type="GO" id="GO:0006355">
    <property type="term" value="P:regulation of DNA-templated transcription"/>
    <property type="evidence" value="ECO:0007669"/>
    <property type="project" value="InterPro"/>
</dbReference>
<feature type="domain" description="Histidine kinase" evidence="11">
    <location>
        <begin position="290"/>
        <end position="504"/>
    </location>
</feature>
<dbReference type="PROSITE" id="PS50113">
    <property type="entry name" value="PAC"/>
    <property type="match status" value="2"/>
</dbReference>
<feature type="domain" description="PAC" evidence="13">
    <location>
        <begin position="90"/>
        <end position="142"/>
    </location>
</feature>
<gene>
    <name evidence="14" type="ORF">C8P66_108103</name>
</gene>
<dbReference type="InterPro" id="IPR004358">
    <property type="entry name" value="Sig_transdc_His_kin-like_C"/>
</dbReference>
<dbReference type="EMBL" id="QKYU01000008">
    <property type="protein sequence ID" value="PZW46824.1"/>
    <property type="molecule type" value="Genomic_DNA"/>
</dbReference>
<evidence type="ECO:0000256" key="7">
    <source>
        <dbReference type="ARBA" id="ARBA00022840"/>
    </source>
</evidence>
<dbReference type="PANTHER" id="PTHR43065">
    <property type="entry name" value="SENSOR HISTIDINE KINASE"/>
    <property type="match status" value="1"/>
</dbReference>
<dbReference type="GO" id="GO:0005524">
    <property type="term" value="F:ATP binding"/>
    <property type="evidence" value="ECO:0007669"/>
    <property type="project" value="UniProtKB-KW"/>
</dbReference>
<comment type="caution">
    <text evidence="14">The sequence shown here is derived from an EMBL/GenBank/DDBJ whole genome shotgun (WGS) entry which is preliminary data.</text>
</comment>
<dbReference type="Pfam" id="PF02518">
    <property type="entry name" value="HATPase_c"/>
    <property type="match status" value="1"/>
</dbReference>
<dbReference type="Proteomes" id="UP000249688">
    <property type="component" value="Unassembled WGS sequence"/>
</dbReference>
<evidence type="ECO:0000313" key="15">
    <source>
        <dbReference type="Proteomes" id="UP000249688"/>
    </source>
</evidence>
<dbReference type="InterPro" id="IPR000014">
    <property type="entry name" value="PAS"/>
</dbReference>
<dbReference type="SMART" id="SM00086">
    <property type="entry name" value="PAC"/>
    <property type="match status" value="2"/>
</dbReference>
<dbReference type="AlphaFoldDB" id="A0A2W7INA2"/>
<dbReference type="RefSeq" id="WP_111397849.1">
    <property type="nucleotide sequence ID" value="NZ_QKYU01000008.1"/>
</dbReference>
<evidence type="ECO:0000256" key="9">
    <source>
        <dbReference type="ARBA" id="ARBA00059827"/>
    </source>
</evidence>
<evidence type="ECO:0000256" key="2">
    <source>
        <dbReference type="ARBA" id="ARBA00012438"/>
    </source>
</evidence>
<comment type="function">
    <text evidence="9">Putative oxygen sensor; modulates the activity of FixJ, a transcriptional activator of nitrogen fixation fixK gene. FixL probably acts as a kinase that phosphorylates FixJ.</text>
</comment>
<keyword evidence="6 14" id="KW-0418">Kinase</keyword>
<keyword evidence="8" id="KW-0902">Two-component regulatory system</keyword>
<evidence type="ECO:0000313" key="14">
    <source>
        <dbReference type="EMBL" id="PZW46824.1"/>
    </source>
</evidence>
<dbReference type="PROSITE" id="PS50112">
    <property type="entry name" value="PAS"/>
    <property type="match status" value="2"/>
</dbReference>
<keyword evidence="5" id="KW-0547">Nucleotide-binding</keyword>
<dbReference type="CDD" id="cd00130">
    <property type="entry name" value="PAS"/>
    <property type="match status" value="2"/>
</dbReference>
<evidence type="ECO:0000256" key="8">
    <source>
        <dbReference type="ARBA" id="ARBA00023012"/>
    </source>
</evidence>
<reference evidence="14 15" key="1">
    <citation type="submission" date="2018-06" db="EMBL/GenBank/DDBJ databases">
        <title>Genomic Encyclopedia of Archaeal and Bacterial Type Strains, Phase II (KMG-II): from individual species to whole genera.</title>
        <authorList>
            <person name="Goeker M."/>
        </authorList>
    </citation>
    <scope>NUCLEOTIDE SEQUENCE [LARGE SCALE GENOMIC DNA]</scope>
    <source>
        <strain evidence="14 15">DSM 24525</strain>
    </source>
</reference>
<dbReference type="CDD" id="cd00082">
    <property type="entry name" value="HisKA"/>
    <property type="match status" value="1"/>
</dbReference>
<evidence type="ECO:0000259" key="12">
    <source>
        <dbReference type="PROSITE" id="PS50112"/>
    </source>
</evidence>
<dbReference type="InterPro" id="IPR001610">
    <property type="entry name" value="PAC"/>
</dbReference>
<evidence type="ECO:0000256" key="5">
    <source>
        <dbReference type="ARBA" id="ARBA00022741"/>
    </source>
</evidence>
<dbReference type="SUPFAM" id="SSF47384">
    <property type="entry name" value="Homodimeric domain of signal transducing histidine kinase"/>
    <property type="match status" value="1"/>
</dbReference>
<keyword evidence="7" id="KW-0067">ATP-binding</keyword>
<evidence type="ECO:0000256" key="1">
    <source>
        <dbReference type="ARBA" id="ARBA00000085"/>
    </source>
</evidence>
<evidence type="ECO:0000259" key="13">
    <source>
        <dbReference type="PROSITE" id="PS50113"/>
    </source>
</evidence>
<evidence type="ECO:0000256" key="4">
    <source>
        <dbReference type="ARBA" id="ARBA00022679"/>
    </source>
</evidence>
<dbReference type="InterPro" id="IPR013767">
    <property type="entry name" value="PAS_fold"/>
</dbReference>
<dbReference type="SUPFAM" id="SSF55785">
    <property type="entry name" value="PYP-like sensor domain (PAS domain)"/>
    <property type="match status" value="2"/>
</dbReference>
<dbReference type="PANTHER" id="PTHR43065:SF42">
    <property type="entry name" value="TWO-COMPONENT SENSOR PPRA"/>
    <property type="match status" value="1"/>
</dbReference>
<evidence type="ECO:0000256" key="6">
    <source>
        <dbReference type="ARBA" id="ARBA00022777"/>
    </source>
</evidence>
<feature type="domain" description="PAS" evidence="12">
    <location>
        <begin position="16"/>
        <end position="86"/>
    </location>
</feature>
<dbReference type="Pfam" id="PF00512">
    <property type="entry name" value="HisKA"/>
    <property type="match status" value="1"/>
</dbReference>
<dbReference type="InterPro" id="IPR003661">
    <property type="entry name" value="HisK_dim/P_dom"/>
</dbReference>
<keyword evidence="15" id="KW-1185">Reference proteome</keyword>
<evidence type="ECO:0000256" key="10">
    <source>
        <dbReference type="ARBA" id="ARBA00070616"/>
    </source>
</evidence>
<dbReference type="EC" id="2.7.13.3" evidence="2"/>
<dbReference type="SMART" id="SM00091">
    <property type="entry name" value="PAS"/>
    <property type="match status" value="2"/>
</dbReference>
<dbReference type="Gene3D" id="1.10.287.130">
    <property type="match status" value="1"/>
</dbReference>
<dbReference type="InterPro" id="IPR036890">
    <property type="entry name" value="HATPase_C_sf"/>
</dbReference>
<dbReference type="FunFam" id="3.30.450.20:FF:000060">
    <property type="entry name" value="Sensor protein FixL"/>
    <property type="match status" value="1"/>
</dbReference>
<organism evidence="14 15">
    <name type="scientific">Humitalea rosea</name>
    <dbReference type="NCBI Taxonomy" id="990373"/>
    <lineage>
        <taxon>Bacteria</taxon>
        <taxon>Pseudomonadati</taxon>
        <taxon>Pseudomonadota</taxon>
        <taxon>Alphaproteobacteria</taxon>
        <taxon>Acetobacterales</taxon>
        <taxon>Roseomonadaceae</taxon>
        <taxon>Humitalea</taxon>
    </lineage>
</organism>
<comment type="catalytic activity">
    <reaction evidence="1">
        <text>ATP + protein L-histidine = ADP + protein N-phospho-L-histidine.</text>
        <dbReference type="EC" id="2.7.13.3"/>
    </reaction>
</comment>
<keyword evidence="4" id="KW-0808">Transferase</keyword>
<dbReference type="NCBIfam" id="TIGR00229">
    <property type="entry name" value="sensory_box"/>
    <property type="match status" value="2"/>
</dbReference>
<dbReference type="InterPro" id="IPR035965">
    <property type="entry name" value="PAS-like_dom_sf"/>
</dbReference>
<evidence type="ECO:0000256" key="3">
    <source>
        <dbReference type="ARBA" id="ARBA00022553"/>
    </source>
</evidence>
<feature type="domain" description="PAC" evidence="13">
    <location>
        <begin position="211"/>
        <end position="270"/>
    </location>
</feature>
<keyword evidence="3" id="KW-0597">Phosphoprotein</keyword>
<dbReference type="InterPro" id="IPR003594">
    <property type="entry name" value="HATPase_dom"/>
</dbReference>
<dbReference type="Pfam" id="PF00989">
    <property type="entry name" value="PAS"/>
    <property type="match status" value="2"/>
</dbReference>
<sequence length="509" mass="54620">MPPCQHETGAHPEAERDAWLAAIVGASRDAIISATLDGRIASWNAGAEALFGYPAAEAIGQPVELLSCPETPTDMYGRLAQAAGRGEAMQPFDAVQRRKDGSHVDVHIAVSPVRDAQGRAIGVSGIIRDITAAKLVQSAVEQRQAQLSSILETAPDGVIVIDELGLVRSFNPAAERIFGYTAAEVEGRNVAMLMAAPHRRQHDGYLSHYRATGERRVIGIGRVVSGQRKDGTTFPLDLAVGEARGGGTRVFTGFIRDLTDKRRAEAERQELQAELLHVSRLGVLGQMATTLAHELNQPLTAVANYMKAAQRLVENDTPGSAARVAEAMDKAAAQARRAGEIIRRLREFASRGETEKRRESVATLLEEATNLAFIGAKQRGITCTLEIDPACGFVLVDKVQIQQVLLNLIRNAIEAMDSWSRQFVTVTATAQEESVEITVTDTGPGLAPEVADQLFRPFVTTKRSGMGVGLSICLAIVEAHGGRIWASPNPGGGTIFRFTLLAMPENAAA</sequence>